<keyword evidence="2" id="KW-1185">Reference proteome</keyword>
<organism evidence="1 2">
    <name type="scientific">Plakobranchus ocellatus</name>
    <dbReference type="NCBI Taxonomy" id="259542"/>
    <lineage>
        <taxon>Eukaryota</taxon>
        <taxon>Metazoa</taxon>
        <taxon>Spiralia</taxon>
        <taxon>Lophotrochozoa</taxon>
        <taxon>Mollusca</taxon>
        <taxon>Gastropoda</taxon>
        <taxon>Heterobranchia</taxon>
        <taxon>Euthyneura</taxon>
        <taxon>Panpulmonata</taxon>
        <taxon>Sacoglossa</taxon>
        <taxon>Placobranchoidea</taxon>
        <taxon>Plakobranchidae</taxon>
        <taxon>Plakobranchus</taxon>
    </lineage>
</organism>
<accession>A0AAV4B8Q4</accession>
<evidence type="ECO:0000313" key="1">
    <source>
        <dbReference type="EMBL" id="GFO15069.1"/>
    </source>
</evidence>
<comment type="caution">
    <text evidence="1">The sequence shown here is derived from an EMBL/GenBank/DDBJ whole genome shotgun (WGS) entry which is preliminary data.</text>
</comment>
<dbReference type="Proteomes" id="UP000735302">
    <property type="component" value="Unassembled WGS sequence"/>
</dbReference>
<name>A0AAV4B8Q4_9GAST</name>
<reference evidence="1 2" key="1">
    <citation type="journal article" date="2021" name="Elife">
        <title>Chloroplast acquisition without the gene transfer in kleptoplastic sea slugs, Plakobranchus ocellatus.</title>
        <authorList>
            <person name="Maeda T."/>
            <person name="Takahashi S."/>
            <person name="Yoshida T."/>
            <person name="Shimamura S."/>
            <person name="Takaki Y."/>
            <person name="Nagai Y."/>
            <person name="Toyoda A."/>
            <person name="Suzuki Y."/>
            <person name="Arimoto A."/>
            <person name="Ishii H."/>
            <person name="Satoh N."/>
            <person name="Nishiyama T."/>
            <person name="Hasebe M."/>
            <person name="Maruyama T."/>
            <person name="Minagawa J."/>
            <person name="Obokata J."/>
            <person name="Shigenobu S."/>
        </authorList>
    </citation>
    <scope>NUCLEOTIDE SEQUENCE [LARGE SCALE GENOMIC DNA]</scope>
</reference>
<evidence type="ECO:0000313" key="2">
    <source>
        <dbReference type="Proteomes" id="UP000735302"/>
    </source>
</evidence>
<dbReference type="EMBL" id="BLXT01004603">
    <property type="protein sequence ID" value="GFO15069.1"/>
    <property type="molecule type" value="Genomic_DNA"/>
</dbReference>
<gene>
    <name evidence="1" type="ORF">PoB_004157400</name>
</gene>
<sequence length="89" mass="9451">MSSPTILSSLRQHNVVQRKVPLSICRANCGINVTPCSTDKICRVPKKCSLMMASVGENVKAAGPGNVGSPDLAPIPIQECHTTHLEEAL</sequence>
<protein>
    <submittedName>
        <fullName evidence="1">Uncharacterized protein</fullName>
    </submittedName>
</protein>
<dbReference type="AlphaFoldDB" id="A0AAV4B8Q4"/>
<proteinExistence type="predicted"/>